<organism evidence="1 2">
    <name type="scientific">Schizophyllum amplum</name>
    <dbReference type="NCBI Taxonomy" id="97359"/>
    <lineage>
        <taxon>Eukaryota</taxon>
        <taxon>Fungi</taxon>
        <taxon>Dikarya</taxon>
        <taxon>Basidiomycota</taxon>
        <taxon>Agaricomycotina</taxon>
        <taxon>Agaricomycetes</taxon>
        <taxon>Agaricomycetidae</taxon>
        <taxon>Agaricales</taxon>
        <taxon>Schizophyllaceae</taxon>
        <taxon>Schizophyllum</taxon>
    </lineage>
</organism>
<protein>
    <submittedName>
        <fullName evidence="1">Uncharacterized protein</fullName>
    </submittedName>
</protein>
<sequence length="71" mass="7812">MRTWWLVGWVRTTGGRVLGRRSVDGGFLESGLLSRRLIYARSRPNTNSATHGSPCNRPALACGARVVDEGR</sequence>
<dbReference type="AlphaFoldDB" id="A0A550CBV5"/>
<accession>A0A550CBV5</accession>
<proteinExistence type="predicted"/>
<dbReference type="EMBL" id="VDMD01000013">
    <property type="protein sequence ID" value="TRM62267.1"/>
    <property type="molecule type" value="Genomic_DNA"/>
</dbReference>
<reference evidence="1 2" key="1">
    <citation type="journal article" date="2019" name="New Phytol.">
        <title>Comparative genomics reveals unique wood-decay strategies and fruiting body development in the Schizophyllaceae.</title>
        <authorList>
            <person name="Almasi E."/>
            <person name="Sahu N."/>
            <person name="Krizsan K."/>
            <person name="Balint B."/>
            <person name="Kovacs G.M."/>
            <person name="Kiss B."/>
            <person name="Cseklye J."/>
            <person name="Drula E."/>
            <person name="Henrissat B."/>
            <person name="Nagy I."/>
            <person name="Chovatia M."/>
            <person name="Adam C."/>
            <person name="LaButti K."/>
            <person name="Lipzen A."/>
            <person name="Riley R."/>
            <person name="Grigoriev I.V."/>
            <person name="Nagy L.G."/>
        </authorList>
    </citation>
    <scope>NUCLEOTIDE SEQUENCE [LARGE SCALE GENOMIC DNA]</scope>
    <source>
        <strain evidence="1 2">NL-1724</strain>
    </source>
</reference>
<name>A0A550CBV5_9AGAR</name>
<evidence type="ECO:0000313" key="2">
    <source>
        <dbReference type="Proteomes" id="UP000320762"/>
    </source>
</evidence>
<keyword evidence="2" id="KW-1185">Reference proteome</keyword>
<dbReference type="Proteomes" id="UP000320762">
    <property type="component" value="Unassembled WGS sequence"/>
</dbReference>
<gene>
    <name evidence="1" type="ORF">BD626DRAFT_498685</name>
</gene>
<comment type="caution">
    <text evidence="1">The sequence shown here is derived from an EMBL/GenBank/DDBJ whole genome shotgun (WGS) entry which is preliminary data.</text>
</comment>
<evidence type="ECO:0000313" key="1">
    <source>
        <dbReference type="EMBL" id="TRM62267.1"/>
    </source>
</evidence>